<name>A0ABP8JNN4_9ACTN</name>
<feature type="domain" description="HTH tetR-type" evidence="3">
    <location>
        <begin position="16"/>
        <end position="76"/>
    </location>
</feature>
<dbReference type="InterPro" id="IPR009057">
    <property type="entry name" value="Homeodomain-like_sf"/>
</dbReference>
<accession>A0ABP8JNN4</accession>
<feature type="DNA-binding region" description="H-T-H motif" evidence="2">
    <location>
        <begin position="39"/>
        <end position="58"/>
    </location>
</feature>
<keyword evidence="1 2" id="KW-0238">DNA-binding</keyword>
<evidence type="ECO:0000259" key="3">
    <source>
        <dbReference type="PROSITE" id="PS50977"/>
    </source>
</evidence>
<dbReference type="PROSITE" id="PS50977">
    <property type="entry name" value="HTH_TETR_2"/>
    <property type="match status" value="1"/>
</dbReference>
<evidence type="ECO:0000256" key="2">
    <source>
        <dbReference type="PROSITE-ProRule" id="PRU00335"/>
    </source>
</evidence>
<dbReference type="Pfam" id="PF17929">
    <property type="entry name" value="TetR_C_34"/>
    <property type="match status" value="1"/>
</dbReference>
<dbReference type="InterPro" id="IPR001647">
    <property type="entry name" value="HTH_TetR"/>
</dbReference>
<evidence type="ECO:0000313" key="5">
    <source>
        <dbReference type="Proteomes" id="UP001500635"/>
    </source>
</evidence>
<keyword evidence="5" id="KW-1185">Reference proteome</keyword>
<reference evidence="5" key="1">
    <citation type="journal article" date="2019" name="Int. J. Syst. Evol. Microbiol.">
        <title>The Global Catalogue of Microorganisms (GCM) 10K type strain sequencing project: providing services to taxonomists for standard genome sequencing and annotation.</title>
        <authorList>
            <consortium name="The Broad Institute Genomics Platform"/>
            <consortium name="The Broad Institute Genome Sequencing Center for Infectious Disease"/>
            <person name="Wu L."/>
            <person name="Ma J."/>
        </authorList>
    </citation>
    <scope>NUCLEOTIDE SEQUENCE [LARGE SCALE GENOMIC DNA]</scope>
    <source>
        <strain evidence="5">JCM 17688</strain>
    </source>
</reference>
<dbReference type="InterPro" id="IPR050109">
    <property type="entry name" value="HTH-type_TetR-like_transc_reg"/>
</dbReference>
<evidence type="ECO:0000313" key="4">
    <source>
        <dbReference type="EMBL" id="GAA4393752.1"/>
    </source>
</evidence>
<dbReference type="PANTHER" id="PTHR30055:SF178">
    <property type="entry name" value="POSSIBLE TRANSCRIPTIONAL REGULATORY PROTEIN"/>
    <property type="match status" value="1"/>
</dbReference>
<dbReference type="InterPro" id="IPR041483">
    <property type="entry name" value="TetR_C_34"/>
</dbReference>
<gene>
    <name evidence="4" type="ORF">GCM10023147_24770</name>
</gene>
<dbReference type="EMBL" id="BAABFR010000034">
    <property type="protein sequence ID" value="GAA4393752.1"/>
    <property type="molecule type" value="Genomic_DNA"/>
</dbReference>
<dbReference type="Proteomes" id="UP001500635">
    <property type="component" value="Unassembled WGS sequence"/>
</dbReference>
<dbReference type="Pfam" id="PF00440">
    <property type="entry name" value="TetR_N"/>
    <property type="match status" value="1"/>
</dbReference>
<dbReference type="SUPFAM" id="SSF46689">
    <property type="entry name" value="Homeodomain-like"/>
    <property type="match status" value="1"/>
</dbReference>
<dbReference type="PRINTS" id="PR00455">
    <property type="entry name" value="HTHTETR"/>
</dbReference>
<proteinExistence type="predicted"/>
<protein>
    <submittedName>
        <fullName evidence="4">TetR/AcrR family transcriptional regulator</fullName>
    </submittedName>
</protein>
<comment type="caution">
    <text evidence="4">The sequence shown here is derived from an EMBL/GenBank/DDBJ whole genome shotgun (WGS) entry which is preliminary data.</text>
</comment>
<dbReference type="PANTHER" id="PTHR30055">
    <property type="entry name" value="HTH-TYPE TRANSCRIPTIONAL REGULATOR RUTR"/>
    <property type="match status" value="1"/>
</dbReference>
<organism evidence="4 5">
    <name type="scientific">Tsukamurella soli</name>
    <dbReference type="NCBI Taxonomy" id="644556"/>
    <lineage>
        <taxon>Bacteria</taxon>
        <taxon>Bacillati</taxon>
        <taxon>Actinomycetota</taxon>
        <taxon>Actinomycetes</taxon>
        <taxon>Mycobacteriales</taxon>
        <taxon>Tsukamurellaceae</taxon>
        <taxon>Tsukamurella</taxon>
    </lineage>
</organism>
<dbReference type="Gene3D" id="1.10.357.10">
    <property type="entry name" value="Tetracycline Repressor, domain 2"/>
    <property type="match status" value="1"/>
</dbReference>
<evidence type="ECO:0000256" key="1">
    <source>
        <dbReference type="ARBA" id="ARBA00023125"/>
    </source>
</evidence>
<sequence length="221" mass="23659">MGATEFQRARSPEAKAVREAAILDAARTLAEQHGTRDVTLTDIAAHVGMHKSAMLRYFETREEIFLRLTAARWQEWVPALCGRIAGLAAPATVDGVAAAFASTLAERGLFCDLLAQAPMNLERNVSVERVREFKLVTRSALDRIAAALTAALPALTAIDAADVVGTATSLAGTFHQISTPPPAIAALYRSDPRLGHALIDLDPRLQRILAATLSGLVARSR</sequence>